<organism evidence="11 12">
    <name type="scientific">Mya arenaria</name>
    <name type="common">Soft-shell clam</name>
    <dbReference type="NCBI Taxonomy" id="6604"/>
    <lineage>
        <taxon>Eukaryota</taxon>
        <taxon>Metazoa</taxon>
        <taxon>Spiralia</taxon>
        <taxon>Lophotrochozoa</taxon>
        <taxon>Mollusca</taxon>
        <taxon>Bivalvia</taxon>
        <taxon>Autobranchia</taxon>
        <taxon>Heteroconchia</taxon>
        <taxon>Euheterodonta</taxon>
        <taxon>Imparidentia</taxon>
        <taxon>Neoheterodontei</taxon>
        <taxon>Myida</taxon>
        <taxon>Myoidea</taxon>
        <taxon>Myidae</taxon>
        <taxon>Mya</taxon>
    </lineage>
</organism>
<evidence type="ECO:0000256" key="3">
    <source>
        <dbReference type="ARBA" id="ARBA00013068"/>
    </source>
</evidence>
<dbReference type="InterPro" id="IPR013785">
    <property type="entry name" value="Aldolase_TIM"/>
</dbReference>
<dbReference type="InterPro" id="IPR029768">
    <property type="entry name" value="Aldolase_I_AS"/>
</dbReference>
<gene>
    <name evidence="11" type="ORF">MAR_009017</name>
</gene>
<dbReference type="Gene3D" id="3.20.20.70">
    <property type="entry name" value="Aldolase class I"/>
    <property type="match status" value="1"/>
</dbReference>
<evidence type="ECO:0000313" key="12">
    <source>
        <dbReference type="Proteomes" id="UP001164746"/>
    </source>
</evidence>
<feature type="transmembrane region" description="Helical" evidence="10">
    <location>
        <begin position="537"/>
        <end position="561"/>
    </location>
</feature>
<dbReference type="EMBL" id="CP111015">
    <property type="protein sequence ID" value="WAR02459.1"/>
    <property type="molecule type" value="Genomic_DNA"/>
</dbReference>
<dbReference type="Pfam" id="PF00274">
    <property type="entry name" value="Glycolytic"/>
    <property type="match status" value="1"/>
</dbReference>
<evidence type="ECO:0000313" key="11">
    <source>
        <dbReference type="EMBL" id="WAR02459.1"/>
    </source>
</evidence>
<evidence type="ECO:0000256" key="4">
    <source>
        <dbReference type="ARBA" id="ARBA00023152"/>
    </source>
</evidence>
<evidence type="ECO:0000256" key="5">
    <source>
        <dbReference type="ARBA" id="ARBA00023239"/>
    </source>
</evidence>
<keyword evidence="10" id="KW-0812">Transmembrane</keyword>
<evidence type="ECO:0000256" key="7">
    <source>
        <dbReference type="RuleBase" id="RU003994"/>
    </source>
</evidence>
<evidence type="ECO:0000256" key="6">
    <source>
        <dbReference type="ARBA" id="ARBA00023270"/>
    </source>
</evidence>
<keyword evidence="10" id="KW-0472">Membrane</keyword>
<keyword evidence="10" id="KW-1133">Transmembrane helix</keyword>
<feature type="transmembrane region" description="Helical" evidence="10">
    <location>
        <begin position="581"/>
        <end position="598"/>
    </location>
</feature>
<comment type="catalytic activity">
    <reaction evidence="7">
        <text>beta-D-fructose 1,6-bisphosphate = D-glyceraldehyde 3-phosphate + dihydroxyacetone phosphate</text>
        <dbReference type="Rhea" id="RHEA:14729"/>
        <dbReference type="ChEBI" id="CHEBI:32966"/>
        <dbReference type="ChEBI" id="CHEBI:57642"/>
        <dbReference type="ChEBI" id="CHEBI:59776"/>
        <dbReference type="EC" id="4.1.2.13"/>
    </reaction>
</comment>
<keyword evidence="4 7" id="KW-0324">Glycolysis</keyword>
<reference evidence="11" key="1">
    <citation type="submission" date="2022-11" db="EMBL/GenBank/DDBJ databases">
        <title>Centuries of genome instability and evolution in soft-shell clam transmissible cancer (bioRxiv).</title>
        <authorList>
            <person name="Hart S.F.M."/>
            <person name="Yonemitsu M.A."/>
            <person name="Giersch R.M."/>
            <person name="Beal B.F."/>
            <person name="Arriagada G."/>
            <person name="Davis B.W."/>
            <person name="Ostrander E.A."/>
            <person name="Goff S.P."/>
            <person name="Metzger M.J."/>
        </authorList>
    </citation>
    <scope>NUCLEOTIDE SEQUENCE</scope>
    <source>
        <strain evidence="11">MELC-2E11</strain>
        <tissue evidence="11">Siphon/mantle</tissue>
    </source>
</reference>
<keyword evidence="6" id="KW-0704">Schiff base</keyword>
<dbReference type="SUPFAM" id="SSF51569">
    <property type="entry name" value="Aldolase"/>
    <property type="match status" value="1"/>
</dbReference>
<dbReference type="NCBIfam" id="NF033379">
    <property type="entry name" value="FrucBisAld_I"/>
    <property type="match status" value="1"/>
</dbReference>
<dbReference type="InterPro" id="IPR000741">
    <property type="entry name" value="FBA_I"/>
</dbReference>
<proteinExistence type="inferred from homology"/>
<evidence type="ECO:0000256" key="8">
    <source>
        <dbReference type="RuleBase" id="RU004257"/>
    </source>
</evidence>
<dbReference type="PANTHER" id="PTHR11627">
    <property type="entry name" value="FRUCTOSE-BISPHOSPHATE ALDOLASE"/>
    <property type="match status" value="1"/>
</dbReference>
<evidence type="ECO:0000256" key="10">
    <source>
        <dbReference type="SAM" id="Phobius"/>
    </source>
</evidence>
<dbReference type="EC" id="4.1.2.13" evidence="3 7"/>
<evidence type="ECO:0000256" key="2">
    <source>
        <dbReference type="ARBA" id="ARBA00010387"/>
    </source>
</evidence>
<sequence>MKSTPPGGSSAARIPLPGATRRLAVSRKSASWSAVRMPVFPAYLTPQQEDELRKIANAIVVPGKGILAADESTGTIGKRFVGIGVDNTEENRRRYRELLFSADAAVADNISGVILFHETLYQKAKDGTPFPKLLASKGIIPGIKVDKGVVPLAGTDGESTTQGLDGLAERCAQYKKDGAQFAKWRCVLKISEHTPTYQAMMENANVLARYASICQQNGLVPIVEPEVLCDGEHDLYTAQTVLAFTYKALSDHHVFLEGTLLKPNMVTAGQSCKQKFSAEENARATVQALSRAVPPAMPGVVFLSGGQSEEDSTLNLNAINTCTAAPKPWALTFSFGRALQASVLKAWQGDDKNIDAAQKQLCLRAKANGLAALGQYKGDMATSAGDQSLFVPKHHYRMAMASDNVAFYDQINSSHSFNWTYNARESPLTSAESSTFQTGPTSTSTAVYPRAPGAAKIAYTVVAVLYVIGTCWTIYALRVSKKIPYGVRFLLTGLLSFDLLYIVTQCLEKFVPQGPHYVYLVSFGYSWMKRLKQDRKAVALVCIQLCFIWIEFSATEVVAFAMDFSNISPATEFTLKSVFDAVLAVNCLIDVFVHVWWYKECRYRLVKSLMCCNKLFKDKEYSMRQKMYDIVPSKSASIDQEVAINIDKQNHWAYQQSGGIYSDSGVHIHKNESDNMNEEAYTLNDGAYQQNGGVYHDIKQDSRVHIHKNESKNMNKDTNTLNNGICQQGGGLYTDMQNGKDDAQNGGADKLSNEDQ</sequence>
<feature type="region of interest" description="Disordered" evidence="9">
    <location>
        <begin position="732"/>
        <end position="756"/>
    </location>
</feature>
<keyword evidence="5 7" id="KW-0456">Lyase</keyword>
<dbReference type="CDD" id="cd00948">
    <property type="entry name" value="FBP_aldolase_I_a"/>
    <property type="match status" value="1"/>
</dbReference>
<dbReference type="PROSITE" id="PS00158">
    <property type="entry name" value="ALDOLASE_CLASS_I"/>
    <property type="match status" value="1"/>
</dbReference>
<protein>
    <recommendedName>
        <fullName evidence="3 7">Fructose-bisphosphate aldolase</fullName>
        <ecNumber evidence="3 7">4.1.2.13</ecNumber>
    </recommendedName>
</protein>
<comment type="similarity">
    <text evidence="2 7">Belongs to the class I fructose-bisphosphate aldolase family.</text>
</comment>
<comment type="pathway">
    <text evidence="1 8">Carbohydrate degradation; glycolysis; D-glyceraldehyde 3-phosphate and glycerone phosphate from D-glucose: step 4/4.</text>
</comment>
<accession>A0ABY7DZT9</accession>
<keyword evidence="12" id="KW-1185">Reference proteome</keyword>
<dbReference type="Proteomes" id="UP001164746">
    <property type="component" value="Chromosome 4"/>
</dbReference>
<name>A0ABY7DZT9_MYAAR</name>
<evidence type="ECO:0000256" key="9">
    <source>
        <dbReference type="SAM" id="MobiDB-lite"/>
    </source>
</evidence>
<evidence type="ECO:0000256" key="1">
    <source>
        <dbReference type="ARBA" id="ARBA00004714"/>
    </source>
</evidence>
<feature type="transmembrane region" description="Helical" evidence="10">
    <location>
        <begin position="457"/>
        <end position="478"/>
    </location>
</feature>